<keyword evidence="4" id="KW-0653">Protein transport</keyword>
<dbReference type="SUPFAM" id="SSF48371">
    <property type="entry name" value="ARM repeat"/>
    <property type="match status" value="1"/>
</dbReference>
<accession>A0ABR2QM95</accession>
<dbReference type="Pfam" id="PF00514">
    <property type="entry name" value="Arm"/>
    <property type="match status" value="3"/>
</dbReference>
<sequence>MMSLKLNKQTRPALPILECLICSSDEDVLSNACWALSNLSDGTNDKIQVVIEVGVCPRLVELLLHPSPAVLSPAFLIVGNIAIGDDMQTQAVIDAGIIAPLVYLLRSSKLEIRKEAAWAISNATFSASLEQIETRLPNIVGSSSLFRPRIVVICLEALENILKASEARKKFGHSREANLYALLIDDVGGLEKIEILHGHGNNKIYEMAVKLHEKYWVGVSCYPPMMLCNLVSSLEAINFLIHPMDSILVEASKFDQCAKLKLDFRDVSILMPRLRLFRKLERLALIAPDGLNELRHKLLGYRLGDFWVPVGGIKKEDIDIPPVNTIFVVGFSGSGKSSLINLMYNILRQSGLIPFAQTSSGKLEVV</sequence>
<keyword evidence="7" id="KW-1185">Reference proteome</keyword>
<evidence type="ECO:0000256" key="5">
    <source>
        <dbReference type="PROSITE-ProRule" id="PRU00259"/>
    </source>
</evidence>
<dbReference type="SUPFAM" id="SSF52540">
    <property type="entry name" value="P-loop containing nucleoside triphosphate hydrolases"/>
    <property type="match status" value="1"/>
</dbReference>
<dbReference type="InterPro" id="IPR027417">
    <property type="entry name" value="P-loop_NTPase"/>
</dbReference>
<dbReference type="InterPro" id="IPR016024">
    <property type="entry name" value="ARM-type_fold"/>
</dbReference>
<comment type="caution">
    <text evidence="6">The sequence shown here is derived from an EMBL/GenBank/DDBJ whole genome shotgun (WGS) entry which is preliminary data.</text>
</comment>
<evidence type="ECO:0000313" key="6">
    <source>
        <dbReference type="EMBL" id="KAK9001781.1"/>
    </source>
</evidence>
<evidence type="ECO:0000256" key="1">
    <source>
        <dbReference type="ARBA" id="ARBA00010394"/>
    </source>
</evidence>
<dbReference type="SMART" id="SM00185">
    <property type="entry name" value="ARM"/>
    <property type="match status" value="3"/>
</dbReference>
<dbReference type="InterPro" id="IPR011989">
    <property type="entry name" value="ARM-like"/>
</dbReference>
<dbReference type="PROSITE" id="PS50176">
    <property type="entry name" value="ARM_REPEAT"/>
    <property type="match status" value="1"/>
</dbReference>
<comment type="similarity">
    <text evidence="1">Belongs to the importin alpha family.</text>
</comment>
<organism evidence="6 7">
    <name type="scientific">Hibiscus sabdariffa</name>
    <name type="common">roselle</name>
    <dbReference type="NCBI Taxonomy" id="183260"/>
    <lineage>
        <taxon>Eukaryota</taxon>
        <taxon>Viridiplantae</taxon>
        <taxon>Streptophyta</taxon>
        <taxon>Embryophyta</taxon>
        <taxon>Tracheophyta</taxon>
        <taxon>Spermatophyta</taxon>
        <taxon>Magnoliopsida</taxon>
        <taxon>eudicotyledons</taxon>
        <taxon>Gunneridae</taxon>
        <taxon>Pentapetalae</taxon>
        <taxon>rosids</taxon>
        <taxon>malvids</taxon>
        <taxon>Malvales</taxon>
        <taxon>Malvaceae</taxon>
        <taxon>Malvoideae</taxon>
        <taxon>Hibiscus</taxon>
    </lineage>
</organism>
<keyword evidence="3" id="KW-0677">Repeat</keyword>
<reference evidence="6 7" key="1">
    <citation type="journal article" date="2024" name="G3 (Bethesda)">
        <title>Genome assembly of Hibiscus sabdariffa L. provides insights into metabolisms of medicinal natural products.</title>
        <authorList>
            <person name="Kim T."/>
        </authorList>
    </citation>
    <scope>NUCLEOTIDE SEQUENCE [LARGE SCALE GENOMIC DNA]</scope>
    <source>
        <strain evidence="6">TK-2024</strain>
        <tissue evidence="6">Old leaves</tissue>
    </source>
</reference>
<protein>
    <submittedName>
        <fullName evidence="6">Uncharacterized protein</fullName>
    </submittedName>
</protein>
<evidence type="ECO:0000256" key="4">
    <source>
        <dbReference type="ARBA" id="ARBA00022927"/>
    </source>
</evidence>
<evidence type="ECO:0000256" key="3">
    <source>
        <dbReference type="ARBA" id="ARBA00022737"/>
    </source>
</evidence>
<name>A0ABR2QM95_9ROSI</name>
<gene>
    <name evidence="6" type="ORF">V6N11_024479</name>
</gene>
<evidence type="ECO:0000256" key="2">
    <source>
        <dbReference type="ARBA" id="ARBA00022448"/>
    </source>
</evidence>
<keyword evidence="2" id="KW-0813">Transport</keyword>
<dbReference type="Pfam" id="PF16186">
    <property type="entry name" value="Arm_3"/>
    <property type="match status" value="1"/>
</dbReference>
<dbReference type="InterPro" id="IPR032413">
    <property type="entry name" value="Arm_3"/>
</dbReference>
<dbReference type="Proteomes" id="UP001396334">
    <property type="component" value="Unassembled WGS sequence"/>
</dbReference>
<evidence type="ECO:0000313" key="7">
    <source>
        <dbReference type="Proteomes" id="UP001396334"/>
    </source>
</evidence>
<feature type="repeat" description="ARM" evidence="5">
    <location>
        <begin position="96"/>
        <end position="124"/>
    </location>
</feature>
<proteinExistence type="inferred from homology"/>
<dbReference type="EMBL" id="JBBPBN010000035">
    <property type="protein sequence ID" value="KAK9001781.1"/>
    <property type="molecule type" value="Genomic_DNA"/>
</dbReference>
<dbReference type="PANTHER" id="PTHR23316">
    <property type="entry name" value="IMPORTIN ALPHA"/>
    <property type="match status" value="1"/>
</dbReference>
<dbReference type="Gene3D" id="1.25.10.10">
    <property type="entry name" value="Leucine-rich Repeat Variant"/>
    <property type="match status" value="1"/>
</dbReference>
<dbReference type="InterPro" id="IPR000225">
    <property type="entry name" value="Armadillo"/>
</dbReference>